<keyword evidence="3" id="KW-1185">Reference proteome</keyword>
<gene>
    <name evidence="2" type="ORF">INT43_002444</name>
</gene>
<name>A0A8H7UHH4_MORIS</name>
<dbReference type="Proteomes" id="UP000654370">
    <property type="component" value="Unassembled WGS sequence"/>
</dbReference>
<protein>
    <submittedName>
        <fullName evidence="2">Uncharacterized protein</fullName>
    </submittedName>
</protein>
<evidence type="ECO:0000313" key="2">
    <source>
        <dbReference type="EMBL" id="KAG2186006.1"/>
    </source>
</evidence>
<reference evidence="2" key="1">
    <citation type="submission" date="2020-12" db="EMBL/GenBank/DDBJ databases">
        <title>Metabolic potential, ecology and presence of endohyphal bacteria is reflected in genomic diversity of Mucoromycotina.</title>
        <authorList>
            <person name="Muszewska A."/>
            <person name="Okrasinska A."/>
            <person name="Steczkiewicz K."/>
            <person name="Drgas O."/>
            <person name="Orlowska M."/>
            <person name="Perlinska-Lenart U."/>
            <person name="Aleksandrzak-Piekarczyk T."/>
            <person name="Szatraj K."/>
            <person name="Zielenkiewicz U."/>
            <person name="Pilsyk S."/>
            <person name="Malc E."/>
            <person name="Mieczkowski P."/>
            <person name="Kruszewska J.S."/>
            <person name="Biernat P."/>
            <person name="Pawlowska J."/>
        </authorList>
    </citation>
    <scope>NUCLEOTIDE SEQUENCE</scope>
    <source>
        <strain evidence="2">WA0000067209</strain>
    </source>
</reference>
<feature type="region of interest" description="Disordered" evidence="1">
    <location>
        <begin position="55"/>
        <end position="92"/>
    </location>
</feature>
<dbReference type="EMBL" id="JAEPQZ010000001">
    <property type="protein sequence ID" value="KAG2186006.1"/>
    <property type="molecule type" value="Genomic_DNA"/>
</dbReference>
<comment type="caution">
    <text evidence="2">The sequence shown here is derived from an EMBL/GenBank/DDBJ whole genome shotgun (WGS) entry which is preliminary data.</text>
</comment>
<accession>A0A8H7UHH4</accession>
<evidence type="ECO:0000313" key="3">
    <source>
        <dbReference type="Proteomes" id="UP000654370"/>
    </source>
</evidence>
<organism evidence="2 3">
    <name type="scientific">Mortierella isabellina</name>
    <name type="common">Filamentous fungus</name>
    <name type="synonym">Umbelopsis isabellina</name>
    <dbReference type="NCBI Taxonomy" id="91625"/>
    <lineage>
        <taxon>Eukaryota</taxon>
        <taxon>Fungi</taxon>
        <taxon>Fungi incertae sedis</taxon>
        <taxon>Mucoromycota</taxon>
        <taxon>Mucoromycotina</taxon>
        <taxon>Umbelopsidomycetes</taxon>
        <taxon>Umbelopsidales</taxon>
        <taxon>Umbelopsidaceae</taxon>
        <taxon>Umbelopsis</taxon>
    </lineage>
</organism>
<dbReference type="AlphaFoldDB" id="A0A8H7UHH4"/>
<sequence>MVVSRKVADLHRYADFTERERTPEIRRSGDHDFSNDEGSLFAVSIDNILNIEQPEEARGPGVDNAGDDFIWNQMDYHGDESNDANDSRSGVL</sequence>
<evidence type="ECO:0000256" key="1">
    <source>
        <dbReference type="SAM" id="MobiDB-lite"/>
    </source>
</evidence>
<proteinExistence type="predicted"/>